<dbReference type="NCBIfam" id="NF008362">
    <property type="entry name" value="PRK11152.1"/>
    <property type="match status" value="1"/>
</dbReference>
<proteinExistence type="predicted"/>
<reference evidence="1 2" key="1">
    <citation type="submission" date="2016-10" db="EMBL/GenBank/DDBJ databases">
        <authorList>
            <person name="de Groot N.N."/>
        </authorList>
    </citation>
    <scope>NUCLEOTIDE SEQUENCE [LARGE SCALE GENOMIC DNA]</scope>
    <source>
        <strain evidence="1 2">DSM 19706</strain>
    </source>
</reference>
<name>A0A1I0E7E6_THASX</name>
<gene>
    <name evidence="1" type="ORF">SAMN05660429_01743</name>
</gene>
<evidence type="ECO:0000313" key="1">
    <source>
        <dbReference type="EMBL" id="SET40603.1"/>
    </source>
</evidence>
<dbReference type="SUPFAM" id="SSF55021">
    <property type="entry name" value="ACT-like"/>
    <property type="match status" value="1"/>
</dbReference>
<dbReference type="AlphaFoldDB" id="A0A1I0E7E6"/>
<accession>A0A1I0E7E6</accession>
<dbReference type="Pfam" id="PF13710">
    <property type="entry name" value="ACT_5"/>
    <property type="match status" value="1"/>
</dbReference>
<dbReference type="Gene3D" id="3.30.70.260">
    <property type="match status" value="1"/>
</dbReference>
<dbReference type="STRING" id="349064.SAMN05660429_01743"/>
<dbReference type="Proteomes" id="UP000199308">
    <property type="component" value="Unassembled WGS sequence"/>
</dbReference>
<dbReference type="RefSeq" id="WP_093329313.1">
    <property type="nucleotide sequence ID" value="NZ_AP027363.1"/>
</dbReference>
<protein>
    <submittedName>
        <fullName evidence="1">Acetolactate synthase, small subunit</fullName>
    </submittedName>
</protein>
<keyword evidence="2" id="KW-1185">Reference proteome</keyword>
<dbReference type="InterPro" id="IPR045865">
    <property type="entry name" value="ACT-like_dom_sf"/>
</dbReference>
<evidence type="ECO:0000313" key="2">
    <source>
        <dbReference type="Proteomes" id="UP000199308"/>
    </source>
</evidence>
<dbReference type="EMBL" id="FOHK01000007">
    <property type="protein sequence ID" value="SET40603.1"/>
    <property type="molecule type" value="Genomic_DNA"/>
</dbReference>
<organism evidence="1 2">
    <name type="scientific">Thalassotalea agarivorans</name>
    <name type="common">Thalassomonas agarivorans</name>
    <dbReference type="NCBI Taxonomy" id="349064"/>
    <lineage>
        <taxon>Bacteria</taxon>
        <taxon>Pseudomonadati</taxon>
        <taxon>Pseudomonadota</taxon>
        <taxon>Gammaproteobacteria</taxon>
        <taxon>Alteromonadales</taxon>
        <taxon>Colwelliaceae</taxon>
        <taxon>Thalassotalea</taxon>
    </lineage>
</organism>
<dbReference type="OrthoDB" id="6198158at2"/>
<sequence>MNSYQLNIQAAQESTVLERILQVSRYRGFDVVGADMTLENSHWQIKLVLESDKCLSKLTTQLQKIVDIEQIERF</sequence>